<dbReference type="Proteomes" id="UP000735302">
    <property type="component" value="Unassembled WGS sequence"/>
</dbReference>
<dbReference type="AlphaFoldDB" id="A0AAV4CA98"/>
<protein>
    <submittedName>
        <fullName evidence="1">Uncharacterized protein</fullName>
    </submittedName>
</protein>
<evidence type="ECO:0000313" key="2">
    <source>
        <dbReference type="Proteomes" id="UP000735302"/>
    </source>
</evidence>
<reference evidence="1 2" key="1">
    <citation type="journal article" date="2021" name="Elife">
        <title>Chloroplast acquisition without the gene transfer in kleptoplastic sea slugs, Plakobranchus ocellatus.</title>
        <authorList>
            <person name="Maeda T."/>
            <person name="Takahashi S."/>
            <person name="Yoshida T."/>
            <person name="Shimamura S."/>
            <person name="Takaki Y."/>
            <person name="Nagai Y."/>
            <person name="Toyoda A."/>
            <person name="Suzuki Y."/>
            <person name="Arimoto A."/>
            <person name="Ishii H."/>
            <person name="Satoh N."/>
            <person name="Nishiyama T."/>
            <person name="Hasebe M."/>
            <person name="Maruyama T."/>
            <person name="Minagawa J."/>
            <person name="Obokata J."/>
            <person name="Shigenobu S."/>
        </authorList>
    </citation>
    <scope>NUCLEOTIDE SEQUENCE [LARGE SCALE GENOMIC DNA]</scope>
</reference>
<organism evidence="1 2">
    <name type="scientific">Plakobranchus ocellatus</name>
    <dbReference type="NCBI Taxonomy" id="259542"/>
    <lineage>
        <taxon>Eukaryota</taxon>
        <taxon>Metazoa</taxon>
        <taxon>Spiralia</taxon>
        <taxon>Lophotrochozoa</taxon>
        <taxon>Mollusca</taxon>
        <taxon>Gastropoda</taxon>
        <taxon>Heterobranchia</taxon>
        <taxon>Euthyneura</taxon>
        <taxon>Panpulmonata</taxon>
        <taxon>Sacoglossa</taxon>
        <taxon>Placobranchoidea</taxon>
        <taxon>Plakobranchidae</taxon>
        <taxon>Plakobranchus</taxon>
    </lineage>
</organism>
<evidence type="ECO:0000313" key="1">
    <source>
        <dbReference type="EMBL" id="GFO28335.1"/>
    </source>
</evidence>
<proteinExistence type="predicted"/>
<gene>
    <name evidence="1" type="ORF">PoB_005484000</name>
</gene>
<sequence>MNELVAEHEKGVYERLTDLSLLKRCLLSKTQNSNESLHSLICAHCPKHLWSGYKRVFIASLLGVAEFNMGTRIFLDRVGTEKSVELGERRDRKRIHRAETAATETAKKRREVKNLAQHRENLRKENLEGGPSYAPGAGLIFLFVFGLLS</sequence>
<comment type="caution">
    <text evidence="1">The sequence shown here is derived from an EMBL/GenBank/DDBJ whole genome shotgun (WGS) entry which is preliminary data.</text>
</comment>
<name>A0AAV4CA98_9GAST</name>
<accession>A0AAV4CA98</accession>
<keyword evidence="2" id="KW-1185">Reference proteome</keyword>
<dbReference type="EMBL" id="BLXT01006032">
    <property type="protein sequence ID" value="GFO28335.1"/>
    <property type="molecule type" value="Genomic_DNA"/>
</dbReference>